<keyword evidence="2" id="KW-0238">DNA-binding</keyword>
<name>A0A0A6VUT6_KOCRO</name>
<accession>A0A0A6VUT6</accession>
<dbReference type="PANTHER" id="PTHR43537:SF24">
    <property type="entry name" value="GLUCONATE OPERON TRANSCRIPTIONAL REPRESSOR"/>
    <property type="match status" value="1"/>
</dbReference>
<keyword evidence="1" id="KW-0805">Transcription regulation</keyword>
<evidence type="ECO:0000256" key="3">
    <source>
        <dbReference type="ARBA" id="ARBA00023163"/>
    </source>
</evidence>
<dbReference type="SMART" id="SM00895">
    <property type="entry name" value="FCD"/>
    <property type="match status" value="1"/>
</dbReference>
<evidence type="ECO:0000259" key="4">
    <source>
        <dbReference type="PROSITE" id="PS50949"/>
    </source>
</evidence>
<dbReference type="PROSITE" id="PS50949">
    <property type="entry name" value="HTH_GNTR"/>
    <property type="match status" value="1"/>
</dbReference>
<organism evidence="5 6">
    <name type="scientific">Kocuria rosea subsp. polaris</name>
    <dbReference type="NCBI Taxonomy" id="136273"/>
    <lineage>
        <taxon>Bacteria</taxon>
        <taxon>Bacillati</taxon>
        <taxon>Actinomycetota</taxon>
        <taxon>Actinomycetes</taxon>
        <taxon>Micrococcales</taxon>
        <taxon>Micrococcaceae</taxon>
        <taxon>Kocuria</taxon>
    </lineage>
</organism>
<sequence length="235" mass="25961">MSTTKVSSSKGAIAYTELRRRILSGDLAPGSRLSQYDLAEEMGMSITPLREAVRQLASEDWVEVDTHRDVRVAPMSASEARQLLEVRLSLEPSATELAALRRTDREVAVMRAAAEKLLPVTRTWGEDAVTAHRAFHRAIYLASHNTVMIRLLDDLWDKSDRYRRIGLELPAGDEPRTIDLNQHHRLLELVIAGDGPAAADLARAHILNSLTASVTGALEARESGPLQLSYRSYAG</sequence>
<evidence type="ECO:0000256" key="2">
    <source>
        <dbReference type="ARBA" id="ARBA00023125"/>
    </source>
</evidence>
<comment type="caution">
    <text evidence="5">The sequence shown here is derived from an EMBL/GenBank/DDBJ whole genome shotgun (WGS) entry which is preliminary data.</text>
</comment>
<dbReference type="AlphaFoldDB" id="A0A0A6VUT6"/>
<keyword evidence="3" id="KW-0804">Transcription</keyword>
<dbReference type="EMBL" id="JSUH01000002">
    <property type="protein sequence ID" value="KHD98640.1"/>
    <property type="molecule type" value="Genomic_DNA"/>
</dbReference>
<dbReference type="InterPro" id="IPR036388">
    <property type="entry name" value="WH-like_DNA-bd_sf"/>
</dbReference>
<dbReference type="InterPro" id="IPR000524">
    <property type="entry name" value="Tscrpt_reg_HTH_GntR"/>
</dbReference>
<evidence type="ECO:0000256" key="1">
    <source>
        <dbReference type="ARBA" id="ARBA00023015"/>
    </source>
</evidence>
<gene>
    <name evidence="5" type="ORF">GY22_02910</name>
</gene>
<keyword evidence="6" id="KW-1185">Reference proteome</keyword>
<dbReference type="GO" id="GO:0003677">
    <property type="term" value="F:DNA binding"/>
    <property type="evidence" value="ECO:0007669"/>
    <property type="project" value="UniProtKB-KW"/>
</dbReference>
<dbReference type="GO" id="GO:0003700">
    <property type="term" value="F:DNA-binding transcription factor activity"/>
    <property type="evidence" value="ECO:0007669"/>
    <property type="project" value="InterPro"/>
</dbReference>
<evidence type="ECO:0000313" key="5">
    <source>
        <dbReference type="EMBL" id="KHD98640.1"/>
    </source>
</evidence>
<dbReference type="SUPFAM" id="SSF46785">
    <property type="entry name" value="Winged helix' DNA-binding domain"/>
    <property type="match status" value="1"/>
</dbReference>
<dbReference type="SUPFAM" id="SSF48008">
    <property type="entry name" value="GntR ligand-binding domain-like"/>
    <property type="match status" value="1"/>
</dbReference>
<dbReference type="Proteomes" id="UP000030466">
    <property type="component" value="Unassembled WGS sequence"/>
</dbReference>
<dbReference type="PANTHER" id="PTHR43537">
    <property type="entry name" value="TRANSCRIPTIONAL REGULATOR, GNTR FAMILY"/>
    <property type="match status" value="1"/>
</dbReference>
<dbReference type="InterPro" id="IPR011711">
    <property type="entry name" value="GntR_C"/>
</dbReference>
<dbReference type="Pfam" id="PF07729">
    <property type="entry name" value="FCD"/>
    <property type="match status" value="1"/>
</dbReference>
<proteinExistence type="predicted"/>
<dbReference type="InterPro" id="IPR036390">
    <property type="entry name" value="WH_DNA-bd_sf"/>
</dbReference>
<dbReference type="OrthoDB" id="4084810at2"/>
<reference evidence="5 6" key="1">
    <citation type="journal article" date="2003" name="Int. J. Syst. Evol. Microbiol.">
        <title>Kocuria polaris sp. nov., an orange-pigmented psychrophilic bacterium isolated from an Antarctic cyanobacterial mat sample.</title>
        <authorList>
            <person name="Reddy G.S."/>
            <person name="Prakash J.S."/>
            <person name="Prabahar V."/>
            <person name="Matsumoto G.I."/>
            <person name="Stackebrandt E."/>
            <person name="Shivaji S."/>
        </authorList>
    </citation>
    <scope>NUCLEOTIDE SEQUENCE [LARGE SCALE GENOMIC DNA]</scope>
    <source>
        <strain evidence="5 6">CMS 76or</strain>
    </source>
</reference>
<dbReference type="InterPro" id="IPR008920">
    <property type="entry name" value="TF_FadR/GntR_C"/>
</dbReference>
<dbReference type="Gene3D" id="1.10.10.10">
    <property type="entry name" value="Winged helix-like DNA-binding domain superfamily/Winged helix DNA-binding domain"/>
    <property type="match status" value="1"/>
</dbReference>
<feature type="domain" description="HTH gntR-type" evidence="4">
    <location>
        <begin position="8"/>
        <end position="75"/>
    </location>
</feature>
<dbReference type="RefSeq" id="WP_035923995.1">
    <property type="nucleotide sequence ID" value="NZ_JSUH01000002.1"/>
</dbReference>
<dbReference type="SMART" id="SM00345">
    <property type="entry name" value="HTH_GNTR"/>
    <property type="match status" value="1"/>
</dbReference>
<evidence type="ECO:0000313" key="6">
    <source>
        <dbReference type="Proteomes" id="UP000030466"/>
    </source>
</evidence>
<dbReference type="CDD" id="cd07377">
    <property type="entry name" value="WHTH_GntR"/>
    <property type="match status" value="1"/>
</dbReference>
<dbReference type="Pfam" id="PF00392">
    <property type="entry name" value="GntR"/>
    <property type="match status" value="1"/>
</dbReference>
<protein>
    <submittedName>
        <fullName evidence="5">GntR family transcriptional regulator</fullName>
    </submittedName>
</protein>
<dbReference type="Gene3D" id="1.20.120.530">
    <property type="entry name" value="GntR ligand-binding domain-like"/>
    <property type="match status" value="1"/>
</dbReference>